<feature type="compositionally biased region" description="Polar residues" evidence="9">
    <location>
        <begin position="371"/>
        <end position="388"/>
    </location>
</feature>
<evidence type="ECO:0000256" key="5">
    <source>
        <dbReference type="ARBA" id="ARBA00022454"/>
    </source>
</evidence>
<evidence type="ECO:0000256" key="1">
    <source>
        <dbReference type="ARBA" id="ARBA00004123"/>
    </source>
</evidence>
<dbReference type="Proteomes" id="UP001213681">
    <property type="component" value="Unassembled WGS sequence"/>
</dbReference>
<dbReference type="Pfam" id="PF02765">
    <property type="entry name" value="POT1"/>
    <property type="match status" value="1"/>
</dbReference>
<dbReference type="GO" id="GO:0098505">
    <property type="term" value="F:G-rich strand telomeric DNA binding"/>
    <property type="evidence" value="ECO:0007669"/>
    <property type="project" value="TreeGrafter"/>
</dbReference>
<proteinExistence type="inferred from homology"/>
<dbReference type="GO" id="GO:0010521">
    <property type="term" value="F:telomerase inhibitor activity"/>
    <property type="evidence" value="ECO:0007669"/>
    <property type="project" value="TreeGrafter"/>
</dbReference>
<dbReference type="InterPro" id="IPR032042">
    <property type="entry name" value="POT1PC"/>
</dbReference>
<comment type="subcellular location">
    <subcellularLocation>
        <location evidence="2">Chromosome</location>
        <location evidence="2">Telomere</location>
    </subcellularLocation>
    <subcellularLocation>
        <location evidence="1">Nucleus</location>
    </subcellularLocation>
</comment>
<name>A0AAD6BW42_9EURO</name>
<dbReference type="PANTHER" id="PTHR14513:SF0">
    <property type="entry name" value="PROTECTION OF TELOMERES PROTEIN 1"/>
    <property type="match status" value="1"/>
</dbReference>
<dbReference type="GO" id="GO:0016233">
    <property type="term" value="P:telomere capping"/>
    <property type="evidence" value="ECO:0007669"/>
    <property type="project" value="TreeGrafter"/>
</dbReference>
<evidence type="ECO:0000256" key="6">
    <source>
        <dbReference type="ARBA" id="ARBA00022895"/>
    </source>
</evidence>
<feature type="compositionally biased region" description="Basic and acidic residues" evidence="9">
    <location>
        <begin position="337"/>
        <end position="350"/>
    </location>
</feature>
<feature type="domain" description="Telomeric single stranded DNA binding POT1/Cdc13" evidence="10">
    <location>
        <begin position="6"/>
        <end position="138"/>
    </location>
</feature>
<evidence type="ECO:0000256" key="7">
    <source>
        <dbReference type="ARBA" id="ARBA00023125"/>
    </source>
</evidence>
<accession>A0AAD6BW42</accession>
<evidence type="ECO:0000313" key="11">
    <source>
        <dbReference type="EMBL" id="KAJ5433398.1"/>
    </source>
</evidence>
<comment type="similarity">
    <text evidence="3">Belongs to the telombin family.</text>
</comment>
<keyword evidence="8" id="KW-0539">Nucleus</keyword>
<protein>
    <recommendedName>
        <fullName evidence="4">Protection of telomeres protein 1</fullName>
    </recommendedName>
</protein>
<dbReference type="SMART" id="SM00976">
    <property type="entry name" value="Telo_bind"/>
    <property type="match status" value="1"/>
</dbReference>
<dbReference type="Gene3D" id="2.40.50.140">
    <property type="entry name" value="Nucleic acid-binding proteins"/>
    <property type="match status" value="2"/>
</dbReference>
<dbReference type="EMBL" id="JAPVEA010000009">
    <property type="protein sequence ID" value="KAJ5433398.1"/>
    <property type="molecule type" value="Genomic_DNA"/>
</dbReference>
<dbReference type="FunFam" id="2.40.50.140:FF:000303">
    <property type="entry name" value="Protection of telomeres protein 1"/>
    <property type="match status" value="1"/>
</dbReference>
<keyword evidence="12" id="KW-1185">Reference proteome</keyword>
<reference evidence="11" key="2">
    <citation type="journal article" date="2023" name="IMA Fungus">
        <title>Comparative genomic study of the Penicillium genus elucidates a diverse pangenome and 15 lateral gene transfer events.</title>
        <authorList>
            <person name="Petersen C."/>
            <person name="Sorensen T."/>
            <person name="Nielsen M.R."/>
            <person name="Sondergaard T.E."/>
            <person name="Sorensen J.L."/>
            <person name="Fitzpatrick D.A."/>
            <person name="Frisvad J.C."/>
            <person name="Nielsen K.L."/>
        </authorList>
    </citation>
    <scope>NUCLEOTIDE SEQUENCE</scope>
    <source>
        <strain evidence="11">IBT 16125</strain>
    </source>
</reference>
<evidence type="ECO:0000259" key="10">
    <source>
        <dbReference type="SMART" id="SM00976"/>
    </source>
</evidence>
<evidence type="ECO:0000313" key="12">
    <source>
        <dbReference type="Proteomes" id="UP001213681"/>
    </source>
</evidence>
<dbReference type="SUPFAM" id="SSF50249">
    <property type="entry name" value="Nucleic acid-binding proteins"/>
    <property type="match status" value="2"/>
</dbReference>
<sequence length="612" mass="68896">MASPELVDITTACSRRGYVSTVGVVVDVLPPYRTKGSSACVTFTLKDRHFDQPSWSGGLKVKYFNDRMDTLPNAQLNDVVLLRNVRINMFNDRPNGVASQHDNVPWAIIRSEPDPSSSPSITTGPTSFPLTSLEKRVAIMLLDGINTDKSATVTQPVQQEAVPQQPTEVVQASMTTPNIKNGLPLVLIQEVQPGPFVQILGQVVKLKTYDSEKCILYLTDYTSHESLVDIKKDGEDDMGTEGDTYDYLSRRKKNWPGPWGKLTIQVTLWEPHATFARAHVNNGQLVLLTYTRIKSGYNSGLEAVVHQDKRYPNKIHVNIISHEDDRARDLMERRKEYWKIHGKPSDDPKKASKKKKSEQKKKDERVEEGQKSLTLPASRRNNNPSIKTRSYDVPVRSIPRILSGESHINTIPGGITYQLPFQNVCYRPEVRVVDFFPPKLEDFAVQVPMESVLAGKDGQPPAGTPRMEWEWRFCLLVEGTEPLTSKNDVRAQMKLFVTGAEAVHLLGLDPTDLRQHQTRLEQLRQQLFILWGNLEELKQEHAATAGPDEYWVPTKTSSLPFICCIKEYGVPCTHPVDPDEMAVDGAGRPGCIIRGCFGWERRFAMFGTTIHS</sequence>
<dbReference type="InterPro" id="IPR012340">
    <property type="entry name" value="NA-bd_OB-fold"/>
</dbReference>
<dbReference type="InterPro" id="IPR028389">
    <property type="entry name" value="POT1"/>
</dbReference>
<keyword evidence="6" id="KW-0779">Telomere</keyword>
<evidence type="ECO:0000256" key="3">
    <source>
        <dbReference type="ARBA" id="ARBA00008442"/>
    </source>
</evidence>
<comment type="caution">
    <text evidence="11">The sequence shown here is derived from an EMBL/GenBank/DDBJ whole genome shotgun (WGS) entry which is preliminary data.</text>
</comment>
<dbReference type="GO" id="GO:0000783">
    <property type="term" value="C:nuclear telomere cap complex"/>
    <property type="evidence" value="ECO:0007669"/>
    <property type="project" value="TreeGrafter"/>
</dbReference>
<reference evidence="11" key="1">
    <citation type="submission" date="2022-12" db="EMBL/GenBank/DDBJ databases">
        <authorList>
            <person name="Petersen C."/>
        </authorList>
    </citation>
    <scope>NUCLEOTIDE SEQUENCE</scope>
    <source>
        <strain evidence="11">IBT 16125</strain>
    </source>
</reference>
<evidence type="ECO:0000256" key="2">
    <source>
        <dbReference type="ARBA" id="ARBA00004574"/>
    </source>
</evidence>
<dbReference type="GO" id="GO:0032210">
    <property type="term" value="P:regulation of telomere maintenance via telomerase"/>
    <property type="evidence" value="ECO:0007669"/>
    <property type="project" value="TreeGrafter"/>
</dbReference>
<dbReference type="Pfam" id="PF16686">
    <property type="entry name" value="POT1PC"/>
    <property type="match status" value="1"/>
</dbReference>
<keyword evidence="7" id="KW-0238">DNA-binding</keyword>
<dbReference type="RefSeq" id="XP_056760689.1">
    <property type="nucleotide sequence ID" value="XM_056915935.1"/>
</dbReference>
<organism evidence="11 12">
    <name type="scientific">Penicillium daleae</name>
    <dbReference type="NCBI Taxonomy" id="63821"/>
    <lineage>
        <taxon>Eukaryota</taxon>
        <taxon>Fungi</taxon>
        <taxon>Dikarya</taxon>
        <taxon>Ascomycota</taxon>
        <taxon>Pezizomycotina</taxon>
        <taxon>Eurotiomycetes</taxon>
        <taxon>Eurotiomycetidae</taxon>
        <taxon>Eurotiales</taxon>
        <taxon>Aspergillaceae</taxon>
        <taxon>Penicillium</taxon>
    </lineage>
</organism>
<evidence type="ECO:0000256" key="4">
    <source>
        <dbReference type="ARBA" id="ARBA00015253"/>
    </source>
</evidence>
<feature type="compositionally biased region" description="Basic and acidic residues" evidence="9">
    <location>
        <begin position="360"/>
        <end position="370"/>
    </location>
</feature>
<feature type="region of interest" description="Disordered" evidence="9">
    <location>
        <begin position="337"/>
        <end position="389"/>
    </location>
</feature>
<dbReference type="InterPro" id="IPR011564">
    <property type="entry name" value="Telomer_end-bd_POT1/Cdc13"/>
</dbReference>
<dbReference type="AlphaFoldDB" id="A0AAD6BW42"/>
<dbReference type="PANTHER" id="PTHR14513">
    <property type="entry name" value="PROTECTION OF TELOMERES 1"/>
    <property type="match status" value="1"/>
</dbReference>
<evidence type="ECO:0000256" key="9">
    <source>
        <dbReference type="SAM" id="MobiDB-lite"/>
    </source>
</evidence>
<gene>
    <name evidence="11" type="ORF">N7458_012554</name>
</gene>
<dbReference type="GeneID" id="81606178"/>
<keyword evidence="5" id="KW-0158">Chromosome</keyword>
<evidence type="ECO:0000256" key="8">
    <source>
        <dbReference type="ARBA" id="ARBA00023242"/>
    </source>
</evidence>